<gene>
    <name evidence="1" type="ordered locus">PARA_05690</name>
</gene>
<sequence length="203" mass="23264">MFMFSQDGRLFVFTDKESFEFKGQGVSNLSTFLNSPHAKSIEEVSPKLYIYLNEEKKQWASSYLKVLVKADKLTKKQQDELVSQFNFTQASQAKDKVKQGIKEDFGISSQLDVFYIKTYKADGIIQEYKNRDELLAKYKLTKPIMATVYRATYTTSKSYSLSDTGENILTAPLIILTAPLWIPVAMIGCLNERRGFIDLCPFR</sequence>
<dbReference type="AlphaFoldDB" id="A0AB33QKG4"/>
<proteinExistence type="predicted"/>
<reference evidence="2" key="1">
    <citation type="submission" date="2010-07" db="EMBL/GenBank/DDBJ databases">
        <title>The genome sequence of Haemophilus parainfluenzae T3T1.</title>
        <authorList>
            <person name="Crook D."/>
            <person name="Hood D."/>
            <person name="Moxon R."/>
            <person name="Parkhill J."/>
            <person name="Aslett M."/>
            <person name="Bentley S.D."/>
        </authorList>
    </citation>
    <scope>NUCLEOTIDE SEQUENCE [LARGE SCALE GENOMIC DNA]</scope>
    <source>
        <strain evidence="2">T3T1</strain>
    </source>
</reference>
<evidence type="ECO:0000313" key="1">
    <source>
        <dbReference type="EMBL" id="CBW14676.1"/>
    </source>
</evidence>
<dbReference type="EMBL" id="FQ312002">
    <property type="protein sequence ID" value="CBW14676.1"/>
    <property type="molecule type" value="Genomic_DNA"/>
</dbReference>
<dbReference type="Proteomes" id="UP000007052">
    <property type="component" value="Chromosome"/>
</dbReference>
<organism evidence="1 2">
    <name type="scientific">Haemophilus parainfluenzae (strain T3T1)</name>
    <dbReference type="NCBI Taxonomy" id="862965"/>
    <lineage>
        <taxon>Bacteria</taxon>
        <taxon>Pseudomonadati</taxon>
        <taxon>Pseudomonadota</taxon>
        <taxon>Gammaproteobacteria</taxon>
        <taxon>Pasteurellales</taxon>
        <taxon>Pasteurellaceae</taxon>
        <taxon>Haemophilus</taxon>
    </lineage>
</organism>
<accession>A0AB33QKG4</accession>
<evidence type="ECO:0000313" key="2">
    <source>
        <dbReference type="Proteomes" id="UP000007052"/>
    </source>
</evidence>
<dbReference type="KEGG" id="hpr:PARA_05690"/>
<protein>
    <submittedName>
        <fullName evidence="1">Uncharacterized protein</fullName>
    </submittedName>
</protein>
<name>A0AB33QKG4_HAEP3</name>